<dbReference type="InterPro" id="IPR036188">
    <property type="entry name" value="FAD/NAD-bd_sf"/>
</dbReference>
<evidence type="ECO:0000256" key="2">
    <source>
        <dbReference type="ARBA" id="ARBA00022827"/>
    </source>
</evidence>
<comment type="caution">
    <text evidence="4">The sequence shown here is derived from an EMBL/GenBank/DDBJ whole genome shotgun (WGS) entry which is preliminary data.</text>
</comment>
<dbReference type="Gene3D" id="3.50.50.60">
    <property type="entry name" value="FAD/NAD(P)-binding domain"/>
    <property type="match status" value="1"/>
</dbReference>
<gene>
    <name evidence="4" type="ORF">WOB96_06065</name>
</gene>
<dbReference type="Pfam" id="PF13738">
    <property type="entry name" value="Pyr_redox_3"/>
    <property type="match status" value="1"/>
</dbReference>
<accession>A0ABU9D9D9</accession>
<dbReference type="Proteomes" id="UP001446205">
    <property type="component" value="Unassembled WGS sequence"/>
</dbReference>
<name>A0ABU9D9D9_9PROT</name>
<keyword evidence="3" id="KW-0560">Oxidoreductase</keyword>
<dbReference type="SUPFAM" id="SSF51905">
    <property type="entry name" value="FAD/NAD(P)-binding domain"/>
    <property type="match status" value="1"/>
</dbReference>
<dbReference type="RefSeq" id="WP_341370386.1">
    <property type="nucleotide sequence ID" value="NZ_JBBPCO010000004.1"/>
</dbReference>
<dbReference type="PRINTS" id="PR00368">
    <property type="entry name" value="FADPNR"/>
</dbReference>
<organism evidence="4 5">
    <name type="scientific">Thermithiobacillus plumbiphilus</name>
    <dbReference type="NCBI Taxonomy" id="1729899"/>
    <lineage>
        <taxon>Bacteria</taxon>
        <taxon>Pseudomonadati</taxon>
        <taxon>Pseudomonadota</taxon>
        <taxon>Acidithiobacillia</taxon>
        <taxon>Acidithiobacillales</taxon>
        <taxon>Thermithiobacillaceae</taxon>
        <taxon>Thermithiobacillus</taxon>
    </lineage>
</organism>
<evidence type="ECO:0000256" key="3">
    <source>
        <dbReference type="ARBA" id="ARBA00023002"/>
    </source>
</evidence>
<keyword evidence="2" id="KW-0274">FAD</keyword>
<proteinExistence type="predicted"/>
<evidence type="ECO:0000313" key="4">
    <source>
        <dbReference type="EMBL" id="MEK8089328.1"/>
    </source>
</evidence>
<keyword evidence="1" id="KW-0285">Flavoprotein</keyword>
<protein>
    <submittedName>
        <fullName evidence="4">FAD-dependent oxidoreductase</fullName>
    </submittedName>
</protein>
<dbReference type="PRINTS" id="PR00469">
    <property type="entry name" value="PNDRDTASEII"/>
</dbReference>
<dbReference type="EMBL" id="JBBPCO010000004">
    <property type="protein sequence ID" value="MEK8089328.1"/>
    <property type="molecule type" value="Genomic_DNA"/>
</dbReference>
<evidence type="ECO:0000313" key="5">
    <source>
        <dbReference type="Proteomes" id="UP001446205"/>
    </source>
</evidence>
<keyword evidence="5" id="KW-1185">Reference proteome</keyword>
<reference evidence="4 5" key="1">
    <citation type="submission" date="2024-04" db="EMBL/GenBank/DDBJ databases">
        <authorList>
            <person name="Abashina T."/>
            <person name="Shaikin A."/>
        </authorList>
    </citation>
    <scope>NUCLEOTIDE SEQUENCE [LARGE SCALE GENOMIC DNA]</scope>
    <source>
        <strain evidence="4 5">AAFK</strain>
    </source>
</reference>
<dbReference type="InterPro" id="IPR050346">
    <property type="entry name" value="FMO-like"/>
</dbReference>
<dbReference type="PANTHER" id="PTHR23023">
    <property type="entry name" value="DIMETHYLANILINE MONOOXYGENASE"/>
    <property type="match status" value="1"/>
</dbReference>
<sequence>MKSEIASVAKMDESCLGQWEFVELCAGQRLEPDKGNVRLIVCQKGIAVACSGPHEHPIERAKLLFLPGDQAHELMALSDCSLWVTRLQWERDPRLEKIYTCNLETLAAASSMAAYPIEVTSFGDYVLGVHPRHAPVAHPWTPWMSLDPVLSAGQKETDGYMLSVRTQKEAGVEESSVPVDVAVIGAGPAGLSVAAHATQAGFSVAVYGQPMSFWKRSIVPLPLRSQPGGTSIDTPRQGYRYSDFAESNRMSQLSYVPFHAFLAYTQNFIEGHGLQFRRSVVTALRREGEYWSIQTERGAQLAKNVVVAVGLKGMERIPPRIAGWGGRYMLASELQSLEIFRNKNVAVLGSAQSAVEIAMEISNISGAQVTLLARGPGVIFRSIHSPGNLFFKILFKKIDKVFGFLPIPVQDLLLKFLMKGTAEPPIEDRLRASSVRVLPRVEITDLVGVPGKPVTLVLSNGPDLTVDHLVLCTGYRFDVRRVPFLRHLVEMGELREVGGLPILSPLAESSARGLFFAGMSALRLIGPQCQFVFGTQKVTPRILRAIVDRLRQRHA</sequence>
<evidence type="ECO:0000256" key="1">
    <source>
        <dbReference type="ARBA" id="ARBA00022630"/>
    </source>
</evidence>